<keyword evidence="2" id="KW-1185">Reference proteome</keyword>
<name>A0A7W1WSD3_9BACL</name>
<dbReference type="Proteomes" id="UP000535491">
    <property type="component" value="Unassembled WGS sequence"/>
</dbReference>
<reference evidence="1 2" key="1">
    <citation type="submission" date="2020-07" db="EMBL/GenBank/DDBJ databases">
        <authorList>
            <person name="Feng H."/>
        </authorList>
    </citation>
    <scope>NUCLEOTIDE SEQUENCE [LARGE SCALE GENOMIC DNA]</scope>
    <source>
        <strain evidence="2">s-10</strain>
    </source>
</reference>
<comment type="caution">
    <text evidence="1">The sequence shown here is derived from an EMBL/GenBank/DDBJ whole genome shotgun (WGS) entry which is preliminary data.</text>
</comment>
<protein>
    <submittedName>
        <fullName evidence="1">Uncharacterized protein</fullName>
    </submittedName>
</protein>
<dbReference type="EMBL" id="JACEIQ010000013">
    <property type="protein sequence ID" value="MBA4495189.1"/>
    <property type="molecule type" value="Genomic_DNA"/>
</dbReference>
<sequence>MASYVLLLKEYETDEIVVYRFGPNENVMGKIELNKLTKKFTELEAMPDPNIPSQFYFDRAAQKLAECLIRKGGKFPERTAFES</sequence>
<organism evidence="1 2">
    <name type="scientific">Paenactinomyces guangxiensis</name>
    <dbReference type="NCBI Taxonomy" id="1490290"/>
    <lineage>
        <taxon>Bacteria</taxon>
        <taxon>Bacillati</taxon>
        <taxon>Bacillota</taxon>
        <taxon>Bacilli</taxon>
        <taxon>Bacillales</taxon>
        <taxon>Thermoactinomycetaceae</taxon>
        <taxon>Paenactinomyces</taxon>
    </lineage>
</organism>
<proteinExistence type="predicted"/>
<dbReference type="AlphaFoldDB" id="A0A7W1WSD3"/>
<evidence type="ECO:0000313" key="2">
    <source>
        <dbReference type="Proteomes" id="UP000535491"/>
    </source>
</evidence>
<evidence type="ECO:0000313" key="1">
    <source>
        <dbReference type="EMBL" id="MBA4495189.1"/>
    </source>
</evidence>
<accession>A0A7W1WSD3</accession>
<gene>
    <name evidence="1" type="ORF">H1191_12820</name>
</gene>
<dbReference type="RefSeq" id="WP_181752436.1">
    <property type="nucleotide sequence ID" value="NZ_JACEIQ010000013.1"/>
</dbReference>